<gene>
    <name evidence="2" type="ORF">M413DRAFT_448227</name>
</gene>
<accession>A0A0C3BLX2</accession>
<dbReference type="HOGENOM" id="CLU_083946_0_0_1"/>
<dbReference type="Proteomes" id="UP000053424">
    <property type="component" value="Unassembled WGS sequence"/>
</dbReference>
<feature type="signal peptide" evidence="1">
    <location>
        <begin position="1"/>
        <end position="20"/>
    </location>
</feature>
<protein>
    <recommendedName>
        <fullName evidence="4">Secreted protein</fullName>
    </recommendedName>
</protein>
<feature type="chain" id="PRO_5002175739" description="Secreted protein" evidence="1">
    <location>
        <begin position="21"/>
        <end position="239"/>
    </location>
</feature>
<proteinExistence type="predicted"/>
<evidence type="ECO:0000256" key="1">
    <source>
        <dbReference type="SAM" id="SignalP"/>
    </source>
</evidence>
<evidence type="ECO:0000313" key="3">
    <source>
        <dbReference type="Proteomes" id="UP000053424"/>
    </source>
</evidence>
<evidence type="ECO:0000313" key="2">
    <source>
        <dbReference type="EMBL" id="KIM37695.1"/>
    </source>
</evidence>
<evidence type="ECO:0008006" key="4">
    <source>
        <dbReference type="Google" id="ProtNLM"/>
    </source>
</evidence>
<keyword evidence="1" id="KW-0732">Signal</keyword>
<keyword evidence="3" id="KW-1185">Reference proteome</keyword>
<organism evidence="2 3">
    <name type="scientific">Hebeloma cylindrosporum</name>
    <dbReference type="NCBI Taxonomy" id="76867"/>
    <lineage>
        <taxon>Eukaryota</taxon>
        <taxon>Fungi</taxon>
        <taxon>Dikarya</taxon>
        <taxon>Basidiomycota</taxon>
        <taxon>Agaricomycotina</taxon>
        <taxon>Agaricomycetes</taxon>
        <taxon>Agaricomycetidae</taxon>
        <taxon>Agaricales</taxon>
        <taxon>Agaricineae</taxon>
        <taxon>Hymenogastraceae</taxon>
        <taxon>Hebeloma</taxon>
    </lineage>
</organism>
<reference evidence="2 3" key="1">
    <citation type="submission" date="2014-04" db="EMBL/GenBank/DDBJ databases">
        <authorList>
            <consortium name="DOE Joint Genome Institute"/>
            <person name="Kuo A."/>
            <person name="Gay G."/>
            <person name="Dore J."/>
            <person name="Kohler A."/>
            <person name="Nagy L.G."/>
            <person name="Floudas D."/>
            <person name="Copeland A."/>
            <person name="Barry K.W."/>
            <person name="Cichocki N."/>
            <person name="Veneault-Fourrey C."/>
            <person name="LaButti K."/>
            <person name="Lindquist E.A."/>
            <person name="Lipzen A."/>
            <person name="Lundell T."/>
            <person name="Morin E."/>
            <person name="Murat C."/>
            <person name="Sun H."/>
            <person name="Tunlid A."/>
            <person name="Henrissat B."/>
            <person name="Grigoriev I.V."/>
            <person name="Hibbett D.S."/>
            <person name="Martin F."/>
            <person name="Nordberg H.P."/>
            <person name="Cantor M.N."/>
            <person name="Hua S.X."/>
        </authorList>
    </citation>
    <scope>NUCLEOTIDE SEQUENCE [LARGE SCALE GENOMIC DNA]</scope>
    <source>
        <strain evidence="3">h7</strain>
    </source>
</reference>
<dbReference type="OrthoDB" id="4935642at2759"/>
<dbReference type="EMBL" id="KN831795">
    <property type="protein sequence ID" value="KIM37695.1"/>
    <property type="molecule type" value="Genomic_DNA"/>
</dbReference>
<sequence>MKNFLRLVASAALLPSFALGLVGISWNIANAPANGFSFVTFPISIGGSPHRSGYYFAQQFNFIGQRDIGYIGLQPRPDSAGKPIIHVAFSSFIQGTTTGDNARCHSGADGGPGVSCSIEFSAPYGNGFKLEVQNPQGTMWVGTVIDTTTGERRQIGSWTLPAGTKGIVGSQMGFVEYYPWNSGTHTCSSLPKTSVVFGIPYSNVAGSLSDAYEYGDCVGKVGFQAGRTAGQGVQVIVGF</sequence>
<dbReference type="AlphaFoldDB" id="A0A0C3BLX2"/>
<name>A0A0C3BLX2_HEBCY</name>
<reference evidence="3" key="2">
    <citation type="submission" date="2015-01" db="EMBL/GenBank/DDBJ databases">
        <title>Evolutionary Origins and Diversification of the Mycorrhizal Mutualists.</title>
        <authorList>
            <consortium name="DOE Joint Genome Institute"/>
            <consortium name="Mycorrhizal Genomics Consortium"/>
            <person name="Kohler A."/>
            <person name="Kuo A."/>
            <person name="Nagy L.G."/>
            <person name="Floudas D."/>
            <person name="Copeland A."/>
            <person name="Barry K.W."/>
            <person name="Cichocki N."/>
            <person name="Veneault-Fourrey C."/>
            <person name="LaButti K."/>
            <person name="Lindquist E.A."/>
            <person name="Lipzen A."/>
            <person name="Lundell T."/>
            <person name="Morin E."/>
            <person name="Murat C."/>
            <person name="Riley R."/>
            <person name="Ohm R."/>
            <person name="Sun H."/>
            <person name="Tunlid A."/>
            <person name="Henrissat B."/>
            <person name="Grigoriev I.V."/>
            <person name="Hibbett D.S."/>
            <person name="Martin F."/>
        </authorList>
    </citation>
    <scope>NUCLEOTIDE SEQUENCE [LARGE SCALE GENOMIC DNA]</scope>
    <source>
        <strain evidence="3">h7</strain>
    </source>
</reference>
<dbReference type="STRING" id="686832.A0A0C3BLX2"/>